<dbReference type="AlphaFoldDB" id="A0A494V3G0"/>
<dbReference type="EMBL" id="CP023408">
    <property type="protein sequence ID" value="AYL40455.1"/>
    <property type="molecule type" value="Genomic_DNA"/>
</dbReference>
<name>A0A494V3G0_9ACTN</name>
<keyword evidence="2" id="KW-0614">Plasmid</keyword>
<gene>
    <name evidence="2" type="ORF">CNQ36_34290</name>
</gene>
<feature type="region of interest" description="Disordered" evidence="1">
    <location>
        <begin position="18"/>
        <end position="41"/>
    </location>
</feature>
<dbReference type="RefSeq" id="WP_121549604.1">
    <property type="nucleotide sequence ID" value="NZ_CP023408.1"/>
</dbReference>
<evidence type="ECO:0000313" key="3">
    <source>
        <dbReference type="Proteomes" id="UP000282170"/>
    </source>
</evidence>
<proteinExistence type="predicted"/>
<dbReference type="Proteomes" id="UP000282170">
    <property type="component" value="Plasmid p1"/>
</dbReference>
<dbReference type="KEGG" id="sfug:CNQ36_34290"/>
<sequence>MVVTVAAALLLAGCADTGKTDQTAEPASSPSSAAEQSPAAASRTLDQVLSDLHLASQDVGEGRARVLMDEERATQQLPVCRAAGVVLTRAVPGRADILKITEQLRRTGWAIDDQGSIEATSEPWTIMFRPMPLPTELAAKESPNEGVIQVWVTGKCYRS</sequence>
<evidence type="ECO:0000256" key="1">
    <source>
        <dbReference type="SAM" id="MobiDB-lite"/>
    </source>
</evidence>
<accession>A0A494V3G0</accession>
<organism evidence="2 3">
    <name type="scientific">Streptomyces fungicidicus</name>
    <dbReference type="NCBI Taxonomy" id="68203"/>
    <lineage>
        <taxon>Bacteria</taxon>
        <taxon>Bacillati</taxon>
        <taxon>Actinomycetota</taxon>
        <taxon>Actinomycetes</taxon>
        <taxon>Kitasatosporales</taxon>
        <taxon>Streptomycetaceae</taxon>
        <taxon>Streptomyces</taxon>
    </lineage>
</organism>
<protein>
    <submittedName>
        <fullName evidence="2">Uncharacterized protein</fullName>
    </submittedName>
</protein>
<reference evidence="2 3" key="1">
    <citation type="submission" date="2017-09" db="EMBL/GenBank/DDBJ databases">
        <authorList>
            <person name="Zhang H."/>
            <person name="Hu S."/>
            <person name="Xu J."/>
            <person name="He Z."/>
        </authorList>
    </citation>
    <scope>NUCLEOTIDE SEQUENCE [LARGE SCALE GENOMIC DNA]</scope>
    <source>
        <strain evidence="2 3">TXX3120</strain>
        <plasmid evidence="2 3">p1</plasmid>
    </source>
</reference>
<feature type="compositionally biased region" description="Low complexity" evidence="1">
    <location>
        <begin position="24"/>
        <end position="41"/>
    </location>
</feature>
<geneLocation type="plasmid" evidence="2 3">
    <name>p1</name>
</geneLocation>
<evidence type="ECO:0000313" key="2">
    <source>
        <dbReference type="EMBL" id="AYL40455.1"/>
    </source>
</evidence>
<keyword evidence="3" id="KW-1185">Reference proteome</keyword>